<dbReference type="Pfam" id="PF03319">
    <property type="entry name" value="EutN_CcmL"/>
    <property type="match status" value="1"/>
</dbReference>
<dbReference type="AlphaFoldDB" id="A0A3B1CJX6"/>
<dbReference type="GO" id="GO:0031469">
    <property type="term" value="C:bacterial microcompartment"/>
    <property type="evidence" value="ECO:0007669"/>
    <property type="project" value="UniProtKB-SubCell"/>
</dbReference>
<dbReference type="SUPFAM" id="SSF159133">
    <property type="entry name" value="EutN/CcmL-like"/>
    <property type="match status" value="1"/>
</dbReference>
<accession>A0A3B1CJX6</accession>
<dbReference type="InterPro" id="IPR036677">
    <property type="entry name" value="EutN_CcmL_sf"/>
</dbReference>
<proteinExistence type="predicted"/>
<name>A0A3B1CJX6_9ZZZZ</name>
<dbReference type="Gene3D" id="2.40.50.220">
    <property type="entry name" value="EutN/Ccml"/>
    <property type="match status" value="1"/>
</dbReference>
<organism evidence="3">
    <name type="scientific">hydrothermal vent metagenome</name>
    <dbReference type="NCBI Taxonomy" id="652676"/>
    <lineage>
        <taxon>unclassified sequences</taxon>
        <taxon>metagenomes</taxon>
        <taxon>ecological metagenomes</taxon>
    </lineage>
</organism>
<gene>
    <name evidence="3" type="ORF">MNBD_NITROSPINAE02-595</name>
</gene>
<evidence type="ECO:0000256" key="1">
    <source>
        <dbReference type="ARBA" id="ARBA00024322"/>
    </source>
</evidence>
<dbReference type="PROSITE" id="PS51932">
    <property type="entry name" value="BMV"/>
    <property type="match status" value="1"/>
</dbReference>
<reference evidence="3" key="1">
    <citation type="submission" date="2018-06" db="EMBL/GenBank/DDBJ databases">
        <authorList>
            <person name="Zhirakovskaya E."/>
        </authorList>
    </citation>
    <scope>NUCLEOTIDE SEQUENCE</scope>
</reference>
<evidence type="ECO:0000256" key="2">
    <source>
        <dbReference type="ARBA" id="ARBA00024446"/>
    </source>
</evidence>
<keyword evidence="2" id="KW-1283">Bacterial microcompartment</keyword>
<evidence type="ECO:0000313" key="3">
    <source>
        <dbReference type="EMBL" id="VAX19155.1"/>
    </source>
</evidence>
<sequence>MKLCKVLGNIQATLKHHTYVGRKIMVVQPLNEDMAPDGDTFLSVDFVQAGPGDIVLVAVEGNASRQLFLDDNAPVHSVIEGIVDHVYKGE</sequence>
<evidence type="ECO:0008006" key="4">
    <source>
        <dbReference type="Google" id="ProtNLM"/>
    </source>
</evidence>
<comment type="subcellular location">
    <subcellularLocation>
        <location evidence="1">Bacterial microcompartment</location>
    </subcellularLocation>
</comment>
<dbReference type="EMBL" id="UOGE01000040">
    <property type="protein sequence ID" value="VAX19155.1"/>
    <property type="molecule type" value="Genomic_DNA"/>
</dbReference>
<dbReference type="PANTHER" id="PTHR36539">
    <property type="entry name" value="ETHANOLAMINE UTILIZATION PROTEIN EUTN"/>
    <property type="match status" value="1"/>
</dbReference>
<protein>
    <recommendedName>
        <fullName evidence="4">Ethanolamine utilization protein EutN</fullName>
    </recommendedName>
</protein>
<dbReference type="CDD" id="cd01614">
    <property type="entry name" value="EutN_CcmL"/>
    <property type="match status" value="1"/>
</dbReference>
<dbReference type="InterPro" id="IPR004992">
    <property type="entry name" value="EutN_CcmL"/>
</dbReference>